<feature type="domain" description="RNA polymerase sigma-70" evidence="8">
    <location>
        <begin position="438"/>
        <end position="464"/>
    </location>
</feature>
<dbReference type="InterPro" id="IPR042189">
    <property type="entry name" value="RNA_pol_sigma_70_r1_1_sf"/>
</dbReference>
<keyword evidence="4 5" id="KW-0804">Transcription</keyword>
<evidence type="ECO:0000313" key="9">
    <source>
        <dbReference type="EMBL" id="SBW27408.1"/>
    </source>
</evidence>
<evidence type="ECO:0000256" key="1">
    <source>
        <dbReference type="ARBA" id="ARBA00023015"/>
    </source>
</evidence>
<dbReference type="InterPro" id="IPR013324">
    <property type="entry name" value="RNA_pol_sigma_r3/r4-like"/>
</dbReference>
<dbReference type="InterPro" id="IPR013325">
    <property type="entry name" value="RNA_pol_sigma_r2"/>
</dbReference>
<evidence type="ECO:0000256" key="4">
    <source>
        <dbReference type="ARBA" id="ARBA00023163"/>
    </source>
</evidence>
<feature type="region of interest" description="Sigma-70 factor domain-2" evidence="5">
    <location>
        <begin position="245"/>
        <end position="315"/>
    </location>
</feature>
<dbReference type="GO" id="GO:0016987">
    <property type="term" value="F:sigma factor activity"/>
    <property type="evidence" value="ECO:0007669"/>
    <property type="project" value="UniProtKB-UniRule"/>
</dbReference>
<comment type="subcellular location">
    <subcellularLocation>
        <location evidence="5">Cytoplasm</location>
    </subcellularLocation>
</comment>
<dbReference type="InterPro" id="IPR007627">
    <property type="entry name" value="RNA_pol_sigma70_r2"/>
</dbReference>
<organism evidence="9 10">
    <name type="scientific">Candidatus Protofrankia californiensis</name>
    <dbReference type="NCBI Taxonomy" id="1839754"/>
    <lineage>
        <taxon>Bacteria</taxon>
        <taxon>Bacillati</taxon>
        <taxon>Actinomycetota</taxon>
        <taxon>Actinomycetes</taxon>
        <taxon>Frankiales</taxon>
        <taxon>Frankiaceae</taxon>
        <taxon>Protofrankia</taxon>
    </lineage>
</organism>
<keyword evidence="1 5" id="KW-0805">Transcription regulation</keyword>
<feature type="short sequence motif" description="Interaction with polymerase core subunit RpoC" evidence="5">
    <location>
        <begin position="269"/>
        <end position="272"/>
    </location>
</feature>
<keyword evidence="2 5" id="KW-0731">Sigma factor</keyword>
<dbReference type="InterPro" id="IPR009042">
    <property type="entry name" value="RNA_pol_sigma70_r1_2"/>
</dbReference>
<evidence type="ECO:0000256" key="2">
    <source>
        <dbReference type="ARBA" id="ARBA00023082"/>
    </source>
</evidence>
<keyword evidence="10" id="KW-1185">Reference proteome</keyword>
<dbReference type="SUPFAM" id="SSF88946">
    <property type="entry name" value="Sigma2 domain of RNA polymerase sigma factors"/>
    <property type="match status" value="1"/>
</dbReference>
<evidence type="ECO:0000256" key="5">
    <source>
        <dbReference type="HAMAP-Rule" id="MF_00963"/>
    </source>
</evidence>
<evidence type="ECO:0000259" key="8">
    <source>
        <dbReference type="PROSITE" id="PS00716"/>
    </source>
</evidence>
<reference evidence="10" key="1">
    <citation type="submission" date="2016-02" db="EMBL/GenBank/DDBJ databases">
        <authorList>
            <person name="Wibberg D."/>
        </authorList>
    </citation>
    <scope>NUCLEOTIDE SEQUENCE [LARGE SCALE GENOMIC DNA]</scope>
</reference>
<dbReference type="Gene3D" id="1.10.601.10">
    <property type="entry name" value="RNA Polymerase Primary Sigma Factor"/>
    <property type="match status" value="2"/>
</dbReference>
<comment type="similarity">
    <text evidence="5">Belongs to the sigma-70 factor family. RpoD/SigA subfamily.</text>
</comment>
<dbReference type="GO" id="GO:0003677">
    <property type="term" value="F:DNA binding"/>
    <property type="evidence" value="ECO:0007669"/>
    <property type="project" value="UniProtKB-UniRule"/>
</dbReference>
<dbReference type="EMBL" id="FLUV01002215">
    <property type="protein sequence ID" value="SBW27408.1"/>
    <property type="molecule type" value="Genomic_DNA"/>
</dbReference>
<dbReference type="CDD" id="cd06171">
    <property type="entry name" value="Sigma70_r4"/>
    <property type="match status" value="1"/>
</dbReference>
<dbReference type="Pfam" id="PF04542">
    <property type="entry name" value="Sigma70_r2"/>
    <property type="match status" value="1"/>
</dbReference>
<dbReference type="Pfam" id="PF04545">
    <property type="entry name" value="Sigma70_r4"/>
    <property type="match status" value="1"/>
</dbReference>
<dbReference type="PROSITE" id="PS00715">
    <property type="entry name" value="SIGMA70_1"/>
    <property type="match status" value="1"/>
</dbReference>
<dbReference type="Gene3D" id="1.10.10.10">
    <property type="entry name" value="Winged helix-like DNA-binding domain superfamily/Winged helix DNA-binding domain"/>
    <property type="match status" value="2"/>
</dbReference>
<dbReference type="InterPro" id="IPR007127">
    <property type="entry name" value="RNA_pol_sigma_70_r1_1"/>
</dbReference>
<proteinExistence type="inferred from homology"/>
<dbReference type="AlphaFoldDB" id="A0A1C3PCM1"/>
<accession>A0A1C3PCM1</accession>
<dbReference type="Pfam" id="PF03979">
    <property type="entry name" value="Sigma70_r1_1"/>
    <property type="match status" value="1"/>
</dbReference>
<dbReference type="GO" id="GO:0005737">
    <property type="term" value="C:cytoplasm"/>
    <property type="evidence" value="ECO:0007669"/>
    <property type="project" value="UniProtKB-SubCell"/>
</dbReference>
<dbReference type="PANTHER" id="PTHR30603">
    <property type="entry name" value="RNA POLYMERASE SIGMA FACTOR RPO"/>
    <property type="match status" value="1"/>
</dbReference>
<dbReference type="FunFam" id="1.10.601.10:FF:000001">
    <property type="entry name" value="RNA polymerase sigma factor SigA"/>
    <property type="match status" value="1"/>
</dbReference>
<dbReference type="InterPro" id="IPR028630">
    <property type="entry name" value="Sigma70_RpoD"/>
</dbReference>
<dbReference type="InterPro" id="IPR007624">
    <property type="entry name" value="RNA_pol_sigma70_r3"/>
</dbReference>
<dbReference type="InterPro" id="IPR014284">
    <property type="entry name" value="RNA_pol_sigma-70_dom"/>
</dbReference>
<feature type="compositionally biased region" description="Low complexity" evidence="6">
    <location>
        <begin position="82"/>
        <end position="92"/>
    </location>
</feature>
<evidence type="ECO:0000256" key="6">
    <source>
        <dbReference type="SAM" id="MobiDB-lite"/>
    </source>
</evidence>
<dbReference type="InterPro" id="IPR036388">
    <property type="entry name" value="WH-like_DNA-bd_sf"/>
</dbReference>
<dbReference type="InterPro" id="IPR050239">
    <property type="entry name" value="Sigma-70_RNA_pol_init_factors"/>
</dbReference>
<evidence type="ECO:0000256" key="3">
    <source>
        <dbReference type="ARBA" id="ARBA00023125"/>
    </source>
</evidence>
<feature type="region of interest" description="Disordered" evidence="6">
    <location>
        <begin position="65"/>
        <end position="98"/>
    </location>
</feature>
<dbReference type="Proteomes" id="UP000199013">
    <property type="component" value="Unassembled WGS sequence"/>
</dbReference>
<sequence>MQRPEGEGLHCFVDPAIAYVRLCLNAEWERRLQTLPIRASTKTRHPHRPSDLLLMTLPALELHERPDEPRTRAVSTRRTRRSSTPVRTAPSRGLAAVPDDTDELDVTQVAELVARGRESGELSRAELREALETADLGLELLPVLVARLTTLGVEVLDEEEEAPGGAPVARATSEHAGTADLVRMYLREIGKVPLLNAAQEVELSKRVEAGLFAEHKIDTDPDLAPDLRHDLQTLVRDGHAAKQQLVSANLRLVVSVAKKYSGRGMTLLDLVQEGNLGLIRAVEKFDYAKGYKFSTYATWWIRQAIGRALADQARTIRIPVHVVEQINKITRLQRQLVSTLGREPTDEELALELDMPIEQVVELRRYAQDTVSLETAVGDDGDSVLGDFIEDADATSPADAASYGAMQDEIEGVLNALTPREREVMRLRFGLADGKQHTLAEVGNRLGLTRERIRQIERDTLRELRKPAVASKLREFLD</sequence>
<dbReference type="InterPro" id="IPR007630">
    <property type="entry name" value="RNA_pol_sigma70_r4"/>
</dbReference>
<dbReference type="PROSITE" id="PS00716">
    <property type="entry name" value="SIGMA70_2"/>
    <property type="match status" value="1"/>
</dbReference>
<gene>
    <name evidence="5" type="primary">sigA</name>
    <name evidence="9" type="ORF">FDG2_5304</name>
</gene>
<feature type="region of interest" description="Sigma-70 factor domain-4" evidence="5">
    <location>
        <begin position="413"/>
        <end position="466"/>
    </location>
</feature>
<keyword evidence="3 5" id="KW-0238">DNA-binding</keyword>
<feature type="DNA-binding region" description="H-T-H motif" evidence="5">
    <location>
        <begin position="439"/>
        <end position="458"/>
    </location>
</feature>
<dbReference type="NCBIfam" id="TIGR02937">
    <property type="entry name" value="sigma70-ECF"/>
    <property type="match status" value="1"/>
</dbReference>
<dbReference type="GO" id="GO:0006352">
    <property type="term" value="P:DNA-templated transcription initiation"/>
    <property type="evidence" value="ECO:0007669"/>
    <property type="project" value="UniProtKB-UniRule"/>
</dbReference>
<keyword evidence="5" id="KW-0963">Cytoplasm</keyword>
<dbReference type="Pfam" id="PF04539">
    <property type="entry name" value="Sigma70_r3"/>
    <property type="match status" value="1"/>
</dbReference>
<feature type="domain" description="RNA polymerase sigma-70" evidence="7">
    <location>
        <begin position="269"/>
        <end position="282"/>
    </location>
</feature>
<dbReference type="SUPFAM" id="SSF88659">
    <property type="entry name" value="Sigma3 and sigma4 domains of RNA polymerase sigma factors"/>
    <property type="match status" value="2"/>
</dbReference>
<comment type="function">
    <text evidence="5">Sigma factors are initiation factors that promote the attachment of RNA polymerase to specific initiation sites and are then released. This sigma factor is the primary sigma factor during exponential growth.</text>
</comment>
<feature type="region of interest" description="Sigma-70 factor domain-3" evidence="5">
    <location>
        <begin position="324"/>
        <end position="400"/>
    </location>
</feature>
<name>A0A1C3PCM1_9ACTN</name>
<comment type="subunit">
    <text evidence="5">Interacts transiently with the RNA polymerase catalytic core.</text>
</comment>
<protein>
    <recommendedName>
        <fullName evidence="5">RNA polymerase sigma factor SigA</fullName>
    </recommendedName>
</protein>
<dbReference type="HAMAP" id="MF_00963">
    <property type="entry name" value="Sigma70_RpoD_SigA"/>
    <property type="match status" value="1"/>
</dbReference>
<dbReference type="Gene3D" id="1.10.220.120">
    <property type="entry name" value="Sigma-70 factor, region 1.1"/>
    <property type="match status" value="1"/>
</dbReference>
<dbReference type="Pfam" id="PF00140">
    <property type="entry name" value="Sigma70_r1_2"/>
    <property type="match status" value="1"/>
</dbReference>
<dbReference type="PANTHER" id="PTHR30603:SF60">
    <property type="entry name" value="RNA POLYMERASE SIGMA FACTOR RPOD"/>
    <property type="match status" value="1"/>
</dbReference>
<dbReference type="InterPro" id="IPR000943">
    <property type="entry name" value="RNA_pol_sigma70"/>
</dbReference>
<dbReference type="PRINTS" id="PR00046">
    <property type="entry name" value="SIGMA70FCT"/>
</dbReference>
<evidence type="ECO:0000259" key="7">
    <source>
        <dbReference type="PROSITE" id="PS00715"/>
    </source>
</evidence>
<evidence type="ECO:0000313" key="10">
    <source>
        <dbReference type="Proteomes" id="UP000199013"/>
    </source>
</evidence>